<protein>
    <submittedName>
        <fullName evidence="7">RND family efflux transporter MFP subunit</fullName>
    </submittedName>
</protein>
<evidence type="ECO:0000259" key="6">
    <source>
        <dbReference type="Pfam" id="PF25975"/>
    </source>
</evidence>
<evidence type="ECO:0000313" key="7">
    <source>
        <dbReference type="EMBL" id="GAC19491.1"/>
    </source>
</evidence>
<feature type="signal peptide" evidence="3">
    <location>
        <begin position="1"/>
        <end position="30"/>
    </location>
</feature>
<dbReference type="STRING" id="493475.GARC_2525"/>
<dbReference type="InterPro" id="IPR058649">
    <property type="entry name" value="CzcB_C"/>
</dbReference>
<dbReference type="GO" id="GO:0060003">
    <property type="term" value="P:copper ion export"/>
    <property type="evidence" value="ECO:0007669"/>
    <property type="project" value="TreeGrafter"/>
</dbReference>
<dbReference type="AlphaFoldDB" id="K6Y6A2"/>
<dbReference type="OrthoDB" id="9768185at2"/>
<name>K6Y6A2_9ALTE</name>
<evidence type="ECO:0000259" key="4">
    <source>
        <dbReference type="Pfam" id="PF25954"/>
    </source>
</evidence>
<dbReference type="GO" id="GO:0015679">
    <property type="term" value="P:plasma membrane copper ion transport"/>
    <property type="evidence" value="ECO:0007669"/>
    <property type="project" value="TreeGrafter"/>
</dbReference>
<keyword evidence="8" id="KW-1185">Reference proteome</keyword>
<accession>K6Y6A2</accession>
<keyword evidence="2" id="KW-0813">Transport</keyword>
<comment type="similarity">
    <text evidence="1">Belongs to the membrane fusion protein (MFP) (TC 8.A.1) family.</text>
</comment>
<keyword evidence="3" id="KW-0732">Signal</keyword>
<evidence type="ECO:0000313" key="8">
    <source>
        <dbReference type="Proteomes" id="UP000006327"/>
    </source>
</evidence>
<dbReference type="Gene3D" id="2.40.420.20">
    <property type="match status" value="1"/>
</dbReference>
<reference evidence="7 8" key="1">
    <citation type="journal article" date="2017" name="Antonie Van Leeuwenhoek">
        <title>Rhizobium rhizosphaerae sp. nov., a novel species isolated from rice rhizosphere.</title>
        <authorList>
            <person name="Zhao J.J."/>
            <person name="Zhang J."/>
            <person name="Zhang R.J."/>
            <person name="Zhang C.W."/>
            <person name="Yin H.Q."/>
            <person name="Zhang X.X."/>
        </authorList>
    </citation>
    <scope>NUCLEOTIDE SEQUENCE [LARGE SCALE GENOMIC DNA]</scope>
    <source>
        <strain evidence="7 8">BSs20135</strain>
    </source>
</reference>
<dbReference type="FunFam" id="2.40.30.170:FF:000010">
    <property type="entry name" value="Efflux RND transporter periplasmic adaptor subunit"/>
    <property type="match status" value="1"/>
</dbReference>
<dbReference type="GO" id="GO:0046914">
    <property type="term" value="F:transition metal ion binding"/>
    <property type="evidence" value="ECO:0007669"/>
    <property type="project" value="TreeGrafter"/>
</dbReference>
<evidence type="ECO:0000259" key="5">
    <source>
        <dbReference type="Pfam" id="PF25973"/>
    </source>
</evidence>
<dbReference type="InterPro" id="IPR058647">
    <property type="entry name" value="BSH_CzcB-like"/>
</dbReference>
<dbReference type="Gene3D" id="2.40.30.170">
    <property type="match status" value="1"/>
</dbReference>
<feature type="domain" description="CzcB-like barrel-sandwich hybrid" evidence="5">
    <location>
        <begin position="83"/>
        <end position="153"/>
    </location>
</feature>
<feature type="domain" description="CusB-like beta-barrel" evidence="4">
    <location>
        <begin position="158"/>
        <end position="232"/>
    </location>
</feature>
<proteinExistence type="inferred from homology"/>
<comment type="caution">
    <text evidence="7">The sequence shown here is derived from an EMBL/GenBank/DDBJ whole genome shotgun (WGS) entry which is preliminary data.</text>
</comment>
<dbReference type="EMBL" id="BAEO01000031">
    <property type="protein sequence ID" value="GAC19491.1"/>
    <property type="molecule type" value="Genomic_DNA"/>
</dbReference>
<gene>
    <name evidence="7" type="ORF">GARC_2525</name>
</gene>
<evidence type="ECO:0000256" key="2">
    <source>
        <dbReference type="ARBA" id="ARBA00022448"/>
    </source>
</evidence>
<dbReference type="Proteomes" id="UP000006327">
    <property type="component" value="Unassembled WGS sequence"/>
</dbReference>
<feature type="domain" description="CzcB-like C-terminal circularly permuted SH3-like" evidence="6">
    <location>
        <begin position="241"/>
        <end position="300"/>
    </location>
</feature>
<dbReference type="RefSeq" id="WP_007620366.1">
    <property type="nucleotide sequence ID" value="NZ_BAEO01000031.1"/>
</dbReference>
<sequence length="312" mass="33770">MTLQNSNNTLFHKAVLAGCAFLLITSQAMAEVGHDDEEEHEEGHIVLTQEQIEHAGIGLAQVGSGTIRDVLPVYGVIAVNAERVQSVSARFEGSILNVTKSIGNPVRKGETLATIEANESLNTYSIKSAINGVITERAANVGEQTASRALFVIKDFSNVWAELSLFTKDLPKVSVDQEVRIHSVNSTVTANGKIVYIAPYGDRNSQTITARVLIDNPDGRWSPGQFIQAEITLSDTVAPLVVRNEALQIVEGRSVVFVQEEKGFEPRPVTLGRSDGEVTELLTGLSGNETYVTSNSFILKSEMGKEDAEHGH</sequence>
<dbReference type="InterPro" id="IPR051909">
    <property type="entry name" value="MFP_Cation_Efflux"/>
</dbReference>
<dbReference type="Pfam" id="PF25954">
    <property type="entry name" value="Beta-barrel_RND_2"/>
    <property type="match status" value="1"/>
</dbReference>
<feature type="chain" id="PRO_5003897137" evidence="3">
    <location>
        <begin position="31"/>
        <end position="312"/>
    </location>
</feature>
<dbReference type="PANTHER" id="PTHR30097">
    <property type="entry name" value="CATION EFFLUX SYSTEM PROTEIN CUSB"/>
    <property type="match status" value="1"/>
</dbReference>
<dbReference type="GO" id="GO:0030288">
    <property type="term" value="C:outer membrane-bounded periplasmic space"/>
    <property type="evidence" value="ECO:0007669"/>
    <property type="project" value="TreeGrafter"/>
</dbReference>
<dbReference type="PANTHER" id="PTHR30097:SF4">
    <property type="entry name" value="SLR6042 PROTEIN"/>
    <property type="match status" value="1"/>
</dbReference>
<dbReference type="SUPFAM" id="SSF111369">
    <property type="entry name" value="HlyD-like secretion proteins"/>
    <property type="match status" value="1"/>
</dbReference>
<evidence type="ECO:0000256" key="3">
    <source>
        <dbReference type="SAM" id="SignalP"/>
    </source>
</evidence>
<organism evidence="7 8">
    <name type="scientific">Paraglaciecola arctica BSs20135</name>
    <dbReference type="NCBI Taxonomy" id="493475"/>
    <lineage>
        <taxon>Bacteria</taxon>
        <taxon>Pseudomonadati</taxon>
        <taxon>Pseudomonadota</taxon>
        <taxon>Gammaproteobacteria</taxon>
        <taxon>Alteromonadales</taxon>
        <taxon>Alteromonadaceae</taxon>
        <taxon>Paraglaciecola</taxon>
    </lineage>
</organism>
<dbReference type="eggNOG" id="COG0845">
    <property type="taxonomic scope" value="Bacteria"/>
</dbReference>
<dbReference type="Pfam" id="PF25973">
    <property type="entry name" value="BSH_CzcB"/>
    <property type="match status" value="1"/>
</dbReference>
<dbReference type="InterPro" id="IPR058792">
    <property type="entry name" value="Beta-barrel_RND_2"/>
</dbReference>
<evidence type="ECO:0000256" key="1">
    <source>
        <dbReference type="ARBA" id="ARBA00009477"/>
    </source>
</evidence>
<dbReference type="Pfam" id="PF25975">
    <property type="entry name" value="CzcB_C"/>
    <property type="match status" value="1"/>
</dbReference>